<feature type="transmembrane region" description="Helical" evidence="2">
    <location>
        <begin position="82"/>
        <end position="100"/>
    </location>
</feature>
<dbReference type="PhylomeDB" id="Q2JCJ4"/>
<keyword evidence="2" id="KW-0472">Membrane</keyword>
<organism evidence="5 6">
    <name type="scientific">Frankia casuarinae (strain DSM 45818 / CECT 9043 / HFP020203 / CcI3)</name>
    <dbReference type="NCBI Taxonomy" id="106370"/>
    <lineage>
        <taxon>Bacteria</taxon>
        <taxon>Bacillati</taxon>
        <taxon>Actinomycetota</taxon>
        <taxon>Actinomycetes</taxon>
        <taxon>Frankiales</taxon>
        <taxon>Frankiaceae</taxon>
        <taxon>Frankia</taxon>
    </lineage>
</organism>
<keyword evidence="2" id="KW-0812">Transmembrane</keyword>
<dbReference type="Gene3D" id="3.20.20.450">
    <property type="entry name" value="EAL domain"/>
    <property type="match status" value="1"/>
</dbReference>
<dbReference type="CDD" id="cd01949">
    <property type="entry name" value="GGDEF"/>
    <property type="match status" value="1"/>
</dbReference>
<proteinExistence type="predicted"/>
<dbReference type="Gene3D" id="3.30.70.270">
    <property type="match status" value="1"/>
</dbReference>
<dbReference type="AlphaFoldDB" id="Q2JCJ4"/>
<feature type="region of interest" description="Disordered" evidence="1">
    <location>
        <begin position="305"/>
        <end position="332"/>
    </location>
</feature>
<dbReference type="KEGG" id="fra:Francci3_1622"/>
<dbReference type="PROSITE" id="PS50883">
    <property type="entry name" value="EAL"/>
    <property type="match status" value="1"/>
</dbReference>
<feature type="domain" description="EAL" evidence="3">
    <location>
        <begin position="422"/>
        <end position="675"/>
    </location>
</feature>
<dbReference type="Proteomes" id="UP000001937">
    <property type="component" value="Chromosome"/>
</dbReference>
<evidence type="ECO:0000313" key="5">
    <source>
        <dbReference type="EMBL" id="ABD10998.1"/>
    </source>
</evidence>
<dbReference type="PANTHER" id="PTHR44757">
    <property type="entry name" value="DIGUANYLATE CYCLASE DGCP"/>
    <property type="match status" value="1"/>
</dbReference>
<dbReference type="CDD" id="cd01948">
    <property type="entry name" value="EAL"/>
    <property type="match status" value="1"/>
</dbReference>
<dbReference type="PANTHER" id="PTHR44757:SF2">
    <property type="entry name" value="BIOFILM ARCHITECTURE MAINTENANCE PROTEIN MBAA"/>
    <property type="match status" value="1"/>
</dbReference>
<dbReference type="InterPro" id="IPR043128">
    <property type="entry name" value="Rev_trsase/Diguanyl_cyclase"/>
</dbReference>
<accession>Q2JCJ4</accession>
<dbReference type="Pfam" id="PF00563">
    <property type="entry name" value="EAL"/>
    <property type="match status" value="1"/>
</dbReference>
<evidence type="ECO:0000313" key="6">
    <source>
        <dbReference type="Proteomes" id="UP000001937"/>
    </source>
</evidence>
<evidence type="ECO:0000259" key="4">
    <source>
        <dbReference type="PROSITE" id="PS50887"/>
    </source>
</evidence>
<dbReference type="SUPFAM" id="SSF55073">
    <property type="entry name" value="Nucleotide cyclase"/>
    <property type="match status" value="2"/>
</dbReference>
<dbReference type="SMART" id="SM00052">
    <property type="entry name" value="EAL"/>
    <property type="match status" value="1"/>
</dbReference>
<protein>
    <submittedName>
        <fullName evidence="5">Diguanylate cyclase/phosphodiesterase</fullName>
    </submittedName>
</protein>
<feature type="transmembrane region" description="Helical" evidence="2">
    <location>
        <begin position="107"/>
        <end position="127"/>
    </location>
</feature>
<dbReference type="InterPro" id="IPR052155">
    <property type="entry name" value="Biofilm_reg_signaling"/>
</dbReference>
<feature type="domain" description="GGDEF" evidence="4">
    <location>
        <begin position="238"/>
        <end position="413"/>
    </location>
</feature>
<gene>
    <name evidence="5" type="ordered locus">Francci3_1622</name>
</gene>
<dbReference type="InterPro" id="IPR000160">
    <property type="entry name" value="GGDEF_dom"/>
</dbReference>
<dbReference type="EMBL" id="CP000249">
    <property type="protein sequence ID" value="ABD10998.1"/>
    <property type="molecule type" value="Genomic_DNA"/>
</dbReference>
<feature type="transmembrane region" description="Helical" evidence="2">
    <location>
        <begin position="139"/>
        <end position="167"/>
    </location>
</feature>
<keyword evidence="6" id="KW-1185">Reference proteome</keyword>
<dbReference type="STRING" id="106370.Francci3_1622"/>
<dbReference type="InterPro" id="IPR035919">
    <property type="entry name" value="EAL_sf"/>
</dbReference>
<dbReference type="OrthoDB" id="23692at2"/>
<dbReference type="PROSITE" id="PS50887">
    <property type="entry name" value="GGDEF"/>
    <property type="match status" value="1"/>
</dbReference>
<dbReference type="SMART" id="SM00267">
    <property type="entry name" value="GGDEF"/>
    <property type="match status" value="1"/>
</dbReference>
<dbReference type="HOGENOM" id="CLU_000445_70_49_11"/>
<dbReference type="Pfam" id="PF00990">
    <property type="entry name" value="GGDEF"/>
    <property type="match status" value="2"/>
</dbReference>
<dbReference type="InterPro" id="IPR001633">
    <property type="entry name" value="EAL_dom"/>
</dbReference>
<keyword evidence="2" id="KW-1133">Transmembrane helix</keyword>
<dbReference type="NCBIfam" id="TIGR00254">
    <property type="entry name" value="GGDEF"/>
    <property type="match status" value="1"/>
</dbReference>
<dbReference type="RefSeq" id="WP_011436061.1">
    <property type="nucleotide sequence ID" value="NC_007777.1"/>
</dbReference>
<feature type="transmembrane region" description="Helical" evidence="2">
    <location>
        <begin position="55"/>
        <end position="76"/>
    </location>
</feature>
<evidence type="ECO:0000256" key="2">
    <source>
        <dbReference type="SAM" id="Phobius"/>
    </source>
</evidence>
<feature type="transmembrane region" description="Helical" evidence="2">
    <location>
        <begin position="179"/>
        <end position="201"/>
    </location>
</feature>
<dbReference type="eggNOG" id="COG5001">
    <property type="taxonomic scope" value="Bacteria"/>
</dbReference>
<dbReference type="InterPro" id="IPR029787">
    <property type="entry name" value="Nucleotide_cyclase"/>
</dbReference>
<evidence type="ECO:0000256" key="1">
    <source>
        <dbReference type="SAM" id="MobiDB-lite"/>
    </source>
</evidence>
<feature type="compositionally biased region" description="Low complexity" evidence="1">
    <location>
        <begin position="306"/>
        <end position="332"/>
    </location>
</feature>
<name>Q2JCJ4_FRACC</name>
<sequence>MRGRCDTRSDVPFGAVRPCSVRLIRSVRSVGLIAGQCGRKRFLISGRTFAGRRRFLVVTPAIAAVLFLLAGCIPGSPGYLRWGNWLGLVVAVGNAVVGLVANPRGRWIPPVAVASLAAALAFALASAAPGRNADTYLTWFPVLCAYAALVPVGWAVAGTAAVCAAVVAGVTAHGGLAEAAAPMFSTIAAVMLVGAVAKALFREGLLQNRSDPLTRLANRGGTMEIGQSAVAKINAAGNEAVLVLVDLNRFHEVNDALGHLGGDQLLRMIAETLPTLTPRPVFVGRAGGDEFALVFRGPEIIPAPPASSVSSASPPSSTSSASPVSLGPSGAPAVRGPLPAAIAAGRRRTLGRRVLRQIQGPFQVCGVDVEVDASVGIAVAPRDGATMATLMSCADAALLRAKRVGESVGLWDAGIAGVRPEEIALNAQLRAAIGRDELVLYYQPVQSARTGGIVGAEALLRWRHPSRGLLPPGEFLPIAERSPLIADLTRWVLDEALRQCAAWDAGGLHLPVSVNLSPRMLVIDDLPRVVSDSIAAHRLAPDVLTLEITESALVTQPARAATMLGQLRSHGVALSLDDFGTGYSSMEILKTLPFDEVKIDRGFVTDVRGSLPDAAIVRSVLDLGHRLGLRVVGEGIEDERTLTMMVDFGCDLLQGEAISPPLPAERVRELLRTRAAKAGKVVPGGDVRCRRA</sequence>
<reference evidence="5 6" key="1">
    <citation type="journal article" date="2007" name="Genome Res.">
        <title>Genome characteristics of facultatively symbiotic Frankia sp. strains reflect host range and host plant biogeography.</title>
        <authorList>
            <person name="Normand P."/>
            <person name="Lapierre P."/>
            <person name="Tisa L.S."/>
            <person name="Gogarten J.P."/>
            <person name="Alloisio N."/>
            <person name="Bagnarol E."/>
            <person name="Bassi C.A."/>
            <person name="Berry A.M."/>
            <person name="Bickhart D.M."/>
            <person name="Choisne N."/>
            <person name="Couloux A."/>
            <person name="Cournoyer B."/>
            <person name="Cruveiller S."/>
            <person name="Daubin V."/>
            <person name="Demange N."/>
            <person name="Francino M.P."/>
            <person name="Goltsman E."/>
            <person name="Huang Y."/>
            <person name="Kopp O.R."/>
            <person name="Labarre L."/>
            <person name="Lapidus A."/>
            <person name="Lavire C."/>
            <person name="Marechal J."/>
            <person name="Martinez M."/>
            <person name="Mastronunzio J.E."/>
            <person name="Mullin B.C."/>
            <person name="Niemann J."/>
            <person name="Pujic P."/>
            <person name="Rawnsley T."/>
            <person name="Rouy Z."/>
            <person name="Schenowitz C."/>
            <person name="Sellstedt A."/>
            <person name="Tavares F."/>
            <person name="Tomkins J.P."/>
            <person name="Vallenet D."/>
            <person name="Valverde C."/>
            <person name="Wall L.G."/>
            <person name="Wang Y."/>
            <person name="Medigue C."/>
            <person name="Benson D.R."/>
        </authorList>
    </citation>
    <scope>NUCLEOTIDE SEQUENCE [LARGE SCALE GENOMIC DNA]</scope>
    <source>
        <strain evidence="6">DSM 45818 / CECT 9043 / CcI3</strain>
    </source>
</reference>
<dbReference type="SUPFAM" id="SSF141868">
    <property type="entry name" value="EAL domain-like"/>
    <property type="match status" value="1"/>
</dbReference>
<evidence type="ECO:0000259" key="3">
    <source>
        <dbReference type="PROSITE" id="PS50883"/>
    </source>
</evidence>